<feature type="region of interest" description="Disordered" evidence="2">
    <location>
        <begin position="143"/>
        <end position="220"/>
    </location>
</feature>
<feature type="compositionally biased region" description="Pro residues" evidence="2">
    <location>
        <begin position="438"/>
        <end position="451"/>
    </location>
</feature>
<evidence type="ECO:0000313" key="3">
    <source>
        <dbReference type="Proteomes" id="UP001652581"/>
    </source>
</evidence>
<feature type="compositionally biased region" description="Basic and acidic residues" evidence="2">
    <location>
        <begin position="1"/>
        <end position="22"/>
    </location>
</feature>
<gene>
    <name evidence="4 5" type="primary">FAM221B</name>
</gene>
<feature type="region of interest" description="Disordered" evidence="2">
    <location>
        <begin position="426"/>
        <end position="466"/>
    </location>
</feature>
<dbReference type="Pfam" id="PF14753">
    <property type="entry name" value="FAM221"/>
    <property type="match status" value="1"/>
</dbReference>
<proteinExistence type="inferred from homology"/>
<comment type="similarity">
    <text evidence="1">Belongs to the FAM221 family.</text>
</comment>
<accession>A0ABM5D4I4</accession>
<evidence type="ECO:0000256" key="2">
    <source>
        <dbReference type="SAM" id="MobiDB-lite"/>
    </source>
</evidence>
<evidence type="ECO:0000256" key="1">
    <source>
        <dbReference type="ARBA" id="ARBA00011026"/>
    </source>
</evidence>
<dbReference type="Proteomes" id="UP001652581">
    <property type="component" value="Chromosome 4"/>
</dbReference>
<reference evidence="4 5" key="1">
    <citation type="submission" date="2025-05" db="UniProtKB">
        <authorList>
            <consortium name="RefSeq"/>
        </authorList>
    </citation>
    <scope>IDENTIFICATION</scope>
</reference>
<feature type="compositionally biased region" description="Polar residues" evidence="2">
    <location>
        <begin position="101"/>
        <end position="111"/>
    </location>
</feature>
<sequence length="466" mass="51866">MEADKVTEEPHTTMDAEEHLSSEDSSAEDSQERPIPEEPPISETPLEPFDSESHMAPSTSQVPLETHTSETPLEPSMSEIPLKTDNSETPLKPSIPETPLGHSTSEVSLETPNPEILLGTHTSDIEEKHLTFHTSLLSQVSASFSDDPKEEPFESSLDSIQTTDSESLQKHSLSGPPASLHLDTPAKEGEEEEEGEKGVDATDSTTHTAQPEQKPGYTVHPMIPAKQTNLVKVAKALHREKSGAQVDYLFQWEKDAALNAIQTGLYIGWRCPHYLWDCFQIGDESKCFCGHLLREHHIISDISVPCNVGQCRCLMFCFIPSRPEEVGEFWLKRRTTFDPRAWRAQCRCKHSHDDHTAAGSHSCRVKGCSCSCFESNFLCAACDRRWEEHETFFETEETRRRGGRPHGADYMPFAEMPTVQEAIVNNSDFEILQKEGPSGPPSPHPSPPGLPSPRSLQPGPMSNLRP</sequence>
<dbReference type="InterPro" id="IPR026755">
    <property type="entry name" value="Fam221a/b"/>
</dbReference>
<evidence type="ECO:0000313" key="5">
    <source>
        <dbReference type="RefSeq" id="XP_072815812.1"/>
    </source>
</evidence>
<feature type="compositionally biased region" description="Polar residues" evidence="2">
    <location>
        <begin position="202"/>
        <end position="211"/>
    </location>
</feature>
<organism evidence="3 4">
    <name type="scientific">Vicugna pacos</name>
    <name type="common">Alpaca</name>
    <name type="synonym">Lama pacos</name>
    <dbReference type="NCBI Taxonomy" id="30538"/>
    <lineage>
        <taxon>Eukaryota</taxon>
        <taxon>Metazoa</taxon>
        <taxon>Chordata</taxon>
        <taxon>Craniata</taxon>
        <taxon>Vertebrata</taxon>
        <taxon>Euteleostomi</taxon>
        <taxon>Mammalia</taxon>
        <taxon>Eutheria</taxon>
        <taxon>Laurasiatheria</taxon>
        <taxon>Artiodactyla</taxon>
        <taxon>Tylopoda</taxon>
        <taxon>Camelidae</taxon>
        <taxon>Vicugna</taxon>
    </lineage>
</organism>
<dbReference type="PANTHER" id="PTHR31214:SF3">
    <property type="entry name" value="PROTEIN FAM221B"/>
    <property type="match status" value="1"/>
</dbReference>
<dbReference type="RefSeq" id="XP_072815811.1">
    <property type="nucleotide sequence ID" value="XM_072959710.1"/>
</dbReference>
<dbReference type="RefSeq" id="XP_072815812.1">
    <property type="nucleotide sequence ID" value="XM_072959711.1"/>
</dbReference>
<evidence type="ECO:0000313" key="4">
    <source>
        <dbReference type="RefSeq" id="XP_072815811.1"/>
    </source>
</evidence>
<feature type="compositionally biased region" description="Polar residues" evidence="2">
    <location>
        <begin position="156"/>
        <end position="172"/>
    </location>
</feature>
<dbReference type="PANTHER" id="PTHR31214">
    <property type="entry name" value="PROTEIN FAM221A-RELATED"/>
    <property type="match status" value="1"/>
</dbReference>
<name>A0ABM5D4I4_VICPA</name>
<protein>
    <submittedName>
        <fullName evidence="4 5">Protein FAM221B isoform X1</fullName>
    </submittedName>
</protein>
<feature type="region of interest" description="Disordered" evidence="2">
    <location>
        <begin position="1"/>
        <end position="122"/>
    </location>
</feature>
<dbReference type="GeneID" id="102534836"/>
<keyword evidence="3" id="KW-1185">Reference proteome</keyword>